<comment type="caution">
    <text evidence="4">The sequence shown here is derived from an EMBL/GenBank/DDBJ whole genome shotgun (WGS) entry which is preliminary data.</text>
</comment>
<feature type="signal peptide" evidence="2">
    <location>
        <begin position="1"/>
        <end position="26"/>
    </location>
</feature>
<dbReference type="Gene3D" id="3.10.310.50">
    <property type="match status" value="1"/>
</dbReference>
<dbReference type="PANTHER" id="PTHR30373:SF2">
    <property type="entry name" value="UPF0603 PROTEIN YGCG"/>
    <property type="match status" value="1"/>
</dbReference>
<proteinExistence type="predicted"/>
<protein>
    <recommendedName>
        <fullName evidence="3">TPM domain-containing protein</fullName>
    </recommendedName>
</protein>
<keyword evidence="1" id="KW-0812">Transmembrane</keyword>
<keyword evidence="1" id="KW-0472">Membrane</keyword>
<dbReference type="eggNOG" id="COG1512">
    <property type="taxonomic scope" value="Bacteria"/>
</dbReference>
<dbReference type="EMBL" id="ASQA01000035">
    <property type="protein sequence ID" value="ETT82013.1"/>
    <property type="molecule type" value="Genomic_DNA"/>
</dbReference>
<dbReference type="InterPro" id="IPR007621">
    <property type="entry name" value="TPM_dom"/>
</dbReference>
<evidence type="ECO:0000256" key="1">
    <source>
        <dbReference type="SAM" id="Phobius"/>
    </source>
</evidence>
<name>W4EN61_9BACL</name>
<feature type="chain" id="PRO_5004839643" description="TPM domain-containing protein" evidence="2">
    <location>
        <begin position="27"/>
        <end position="266"/>
    </location>
</feature>
<dbReference type="Proteomes" id="UP000019062">
    <property type="component" value="Unassembled WGS sequence"/>
</dbReference>
<evidence type="ECO:0000313" key="5">
    <source>
        <dbReference type="Proteomes" id="UP000019062"/>
    </source>
</evidence>
<keyword evidence="1" id="KW-1133">Transmembrane helix</keyword>
<evidence type="ECO:0000259" key="3">
    <source>
        <dbReference type="Pfam" id="PF04536"/>
    </source>
</evidence>
<evidence type="ECO:0000313" key="4">
    <source>
        <dbReference type="EMBL" id="ETT82013.1"/>
    </source>
</evidence>
<dbReference type="PANTHER" id="PTHR30373">
    <property type="entry name" value="UPF0603 PROTEIN YGCG"/>
    <property type="match status" value="1"/>
</dbReference>
<feature type="transmembrane region" description="Helical" evidence="1">
    <location>
        <begin position="187"/>
        <end position="207"/>
    </location>
</feature>
<reference evidence="4 5" key="1">
    <citation type="journal article" date="2014" name="BMC Genomics">
        <title>Genomic comparison of sporeforming bacilli isolated from milk.</title>
        <authorList>
            <person name="Moreno Switt A.I."/>
            <person name="Andrus A.D."/>
            <person name="Ranieri M.L."/>
            <person name="Orsi R.H."/>
            <person name="Ivy R."/>
            <person name="den Bakker H.C."/>
            <person name="Martin N.H."/>
            <person name="Wiedmann M."/>
            <person name="Boor K.J."/>
        </authorList>
    </citation>
    <scope>NUCLEOTIDE SEQUENCE [LARGE SCALE GENOMIC DNA]</scope>
    <source>
        <strain evidence="4 5">FSL R5-213</strain>
    </source>
</reference>
<feature type="domain" description="TPM" evidence="3">
    <location>
        <begin position="38"/>
        <end position="164"/>
    </location>
</feature>
<dbReference type="Pfam" id="PF04536">
    <property type="entry name" value="TPM_phosphatase"/>
    <property type="match status" value="1"/>
</dbReference>
<accession>W4EN61</accession>
<evidence type="ECO:0000256" key="2">
    <source>
        <dbReference type="SAM" id="SignalP"/>
    </source>
</evidence>
<sequence length="266" mass="28002">MKKITLVLGVLFTLGLFFITSATTQAASLPKPEQDGYVQDFANVVSKDTKEELNELSKNLEIATGAQIYILTVDTLGGLDAASYGTKIVRAWGIGSKEKNNGVLILASFGDAEGDRDLHITVGQGLEGALPDAKIGRILDEYMVPNLKAGNYDAAFSSAYKLIYNIVAEEYNWDGTVDNPVKPEEEGLSPITIVIIVILFLIVYSMFSKGGGGSGGSRGRRRSIYDYGGGWGSFNSGGSGRSSGRSFGGFNGGGGSSAGGGAGRKW</sequence>
<gene>
    <name evidence="4" type="ORF">C176_17616</name>
</gene>
<keyword evidence="5" id="KW-1185">Reference proteome</keyword>
<dbReference type="AlphaFoldDB" id="W4EN61"/>
<organism evidence="4 5">
    <name type="scientific">Viridibacillus arenosi FSL R5-213</name>
    <dbReference type="NCBI Taxonomy" id="1227360"/>
    <lineage>
        <taxon>Bacteria</taxon>
        <taxon>Bacillati</taxon>
        <taxon>Bacillota</taxon>
        <taxon>Bacilli</taxon>
        <taxon>Bacillales</taxon>
        <taxon>Caryophanaceae</taxon>
        <taxon>Viridibacillus</taxon>
    </lineage>
</organism>
<keyword evidence="2" id="KW-0732">Signal</keyword>
<dbReference type="RefSeq" id="WP_038188828.1">
    <property type="nucleotide sequence ID" value="NZ_ASQA01000035.1"/>
</dbReference>